<gene>
    <name evidence="2" type="ORF">LPB19_11940</name>
</gene>
<protein>
    <recommendedName>
        <fullName evidence="4">Phosphate ABC transporter substrate-binding protein</fullName>
    </recommendedName>
</protein>
<dbReference type="Gene3D" id="3.40.190.10">
    <property type="entry name" value="Periplasmic binding protein-like II"/>
    <property type="match status" value="1"/>
</dbReference>
<reference evidence="2 3" key="1">
    <citation type="submission" date="2021-03" db="EMBL/GenBank/DDBJ databases">
        <title>Genome sequencing of Marinobacter sp. LPB0319.</title>
        <authorList>
            <person name="Kim J."/>
        </authorList>
    </citation>
    <scope>NUCLEOTIDE SEQUENCE [LARGE SCALE GENOMIC DNA]</scope>
    <source>
        <strain evidence="2 3">LPB0319</strain>
    </source>
</reference>
<evidence type="ECO:0000313" key="2">
    <source>
        <dbReference type="EMBL" id="QSP93904.1"/>
    </source>
</evidence>
<feature type="signal peptide" evidence="1">
    <location>
        <begin position="1"/>
        <end position="19"/>
    </location>
</feature>
<proteinExistence type="predicted"/>
<sequence length="141" mass="15906">MMRVLVFLLLLAINNVSGADIYVVANAKSPIEQISREALRDLYLGRTKALPNGEFASVYDREESSDLRARFYRHVTGMELRQVDAFWARLVFAGRMLPLEEVTDQQRLVSLIKSDVNAISYLEAAPESSELKVIYRVPDGG</sequence>
<feature type="chain" id="PRO_5045659128" description="Phosphate ABC transporter substrate-binding protein" evidence="1">
    <location>
        <begin position="20"/>
        <end position="141"/>
    </location>
</feature>
<dbReference type="SUPFAM" id="SSF53850">
    <property type="entry name" value="Periplasmic binding protein-like II"/>
    <property type="match status" value="1"/>
</dbReference>
<name>A0ABX7MP40_9GAMM</name>
<evidence type="ECO:0008006" key="4">
    <source>
        <dbReference type="Google" id="ProtNLM"/>
    </source>
</evidence>
<dbReference type="EMBL" id="CP071247">
    <property type="protein sequence ID" value="QSP93904.1"/>
    <property type="molecule type" value="Genomic_DNA"/>
</dbReference>
<keyword evidence="3" id="KW-1185">Reference proteome</keyword>
<keyword evidence="1" id="KW-0732">Signal</keyword>
<dbReference type="Proteomes" id="UP000663555">
    <property type="component" value="Chromosome"/>
</dbReference>
<dbReference type="RefSeq" id="WP_206643126.1">
    <property type="nucleotide sequence ID" value="NZ_CP071247.1"/>
</dbReference>
<accession>A0ABX7MP40</accession>
<organism evidence="2 3">
    <name type="scientific">Marinobacter salinisoli</name>
    <dbReference type="NCBI Taxonomy" id="2769486"/>
    <lineage>
        <taxon>Bacteria</taxon>
        <taxon>Pseudomonadati</taxon>
        <taxon>Pseudomonadota</taxon>
        <taxon>Gammaproteobacteria</taxon>
        <taxon>Pseudomonadales</taxon>
        <taxon>Marinobacteraceae</taxon>
        <taxon>Marinobacter</taxon>
    </lineage>
</organism>
<evidence type="ECO:0000313" key="3">
    <source>
        <dbReference type="Proteomes" id="UP000663555"/>
    </source>
</evidence>
<evidence type="ECO:0000256" key="1">
    <source>
        <dbReference type="SAM" id="SignalP"/>
    </source>
</evidence>